<dbReference type="Pfam" id="PF03702">
    <property type="entry name" value="AnmK"/>
    <property type="match status" value="1"/>
</dbReference>
<dbReference type="GO" id="GO:0016301">
    <property type="term" value="F:kinase activity"/>
    <property type="evidence" value="ECO:0007669"/>
    <property type="project" value="UniProtKB-KW"/>
</dbReference>
<dbReference type="GO" id="GO:0016773">
    <property type="term" value="F:phosphotransferase activity, alcohol group as acceptor"/>
    <property type="evidence" value="ECO:0007669"/>
    <property type="project" value="UniProtKB-UniRule"/>
</dbReference>
<dbReference type="RefSeq" id="WP_120355911.1">
    <property type="nucleotide sequence ID" value="NZ_RAQO01000008.1"/>
</dbReference>
<dbReference type="EC" id="2.7.1.170" evidence="1"/>
<keyword evidence="1" id="KW-0067">ATP-binding</keyword>
<dbReference type="UniPathway" id="UPA00343"/>
<dbReference type="GO" id="GO:0006040">
    <property type="term" value="P:amino sugar metabolic process"/>
    <property type="evidence" value="ECO:0007669"/>
    <property type="project" value="InterPro"/>
</dbReference>
<gene>
    <name evidence="1" type="primary">anmK</name>
    <name evidence="2" type="ORF">DBZ36_15745</name>
</gene>
<dbReference type="GO" id="GO:0005524">
    <property type="term" value="F:ATP binding"/>
    <property type="evidence" value="ECO:0007669"/>
    <property type="project" value="UniProtKB-UniRule"/>
</dbReference>
<evidence type="ECO:0000313" key="3">
    <source>
        <dbReference type="Proteomes" id="UP000286482"/>
    </source>
</evidence>
<comment type="pathway">
    <text evidence="1">Cell wall biogenesis; peptidoglycan recycling.</text>
</comment>
<sequence length="371" mass="40282">MTVYVMGMMSGTSIDGVDGVILRFDNNTADASSFEIHAAASVDFPKPLAQRLNLLCSPAENEVANIAWSNVELAKLYAQLAKVLLEQSGLEAGDIKAIGCHGQTIRHFPELGYSMQIGSPAHLAAFSQIPVIADFRNADMARGGEGAPLVPAFHRALLDTISERNRYVLNLGGIANVTVLSASQPLLGFDTGPANTLLDYWYRSHQSEGYYDSAGLWGRQGQLIDELLTKLMQEPYFQREAPKSTGRELFNPQWLQSRLTNHDYAPQDVQRTLYHLTAKSIADALAPFSPGDIYVCGGGANNPLLLELISDYLPNFSVDDIATLGIDPQWVEASAFAWLAQQYLANKPGNVPEVTGASSEAILGAYYPSNA</sequence>
<keyword evidence="1" id="KW-0119">Carbohydrate metabolism</keyword>
<dbReference type="Proteomes" id="UP000286482">
    <property type="component" value="Unassembled WGS sequence"/>
</dbReference>
<keyword evidence="1 2" id="KW-0808">Transferase</keyword>
<dbReference type="AlphaFoldDB" id="A0A420E8R8"/>
<comment type="pathway">
    <text evidence="1">Amino-sugar metabolism; 1,6-anhydro-N-acetylmuramate degradation.</text>
</comment>
<dbReference type="InterPro" id="IPR043129">
    <property type="entry name" value="ATPase_NBD"/>
</dbReference>
<protein>
    <recommendedName>
        <fullName evidence="1">Anhydro-N-acetylmuramic acid kinase</fullName>
        <ecNumber evidence="1">2.7.1.170</ecNumber>
    </recommendedName>
    <alternativeName>
        <fullName evidence="1">AnhMurNAc kinase</fullName>
    </alternativeName>
</protein>
<accession>A0A420E8R8</accession>
<dbReference type="HAMAP" id="MF_01270">
    <property type="entry name" value="AnhMurNAc_kinase"/>
    <property type="match status" value="1"/>
</dbReference>
<reference evidence="2 3" key="1">
    <citation type="submission" date="2018-09" db="EMBL/GenBank/DDBJ databases">
        <authorList>
            <person name="Wang Z."/>
        </authorList>
    </citation>
    <scope>NUCLEOTIDE SEQUENCE [LARGE SCALE GENOMIC DNA]</scope>
    <source>
        <strain evidence="2 3">ALS 81</strain>
    </source>
</reference>
<feature type="binding site" evidence="1">
    <location>
        <begin position="11"/>
        <end position="18"/>
    </location>
    <ligand>
        <name>ATP</name>
        <dbReference type="ChEBI" id="CHEBI:30616"/>
    </ligand>
</feature>
<dbReference type="Gene3D" id="3.30.420.40">
    <property type="match status" value="2"/>
</dbReference>
<dbReference type="NCBIfam" id="NF007139">
    <property type="entry name" value="PRK09585.1-3"/>
    <property type="match status" value="1"/>
</dbReference>
<comment type="catalytic activity">
    <reaction evidence="1">
        <text>1,6-anhydro-N-acetyl-beta-muramate + ATP + H2O = N-acetyl-D-muramate 6-phosphate + ADP + H(+)</text>
        <dbReference type="Rhea" id="RHEA:24952"/>
        <dbReference type="ChEBI" id="CHEBI:15377"/>
        <dbReference type="ChEBI" id="CHEBI:15378"/>
        <dbReference type="ChEBI" id="CHEBI:30616"/>
        <dbReference type="ChEBI" id="CHEBI:58690"/>
        <dbReference type="ChEBI" id="CHEBI:58722"/>
        <dbReference type="ChEBI" id="CHEBI:456216"/>
        <dbReference type="EC" id="2.7.1.170"/>
    </reaction>
</comment>
<comment type="similarity">
    <text evidence="1">Belongs to the anhydro-N-acetylmuramic acid kinase family.</text>
</comment>
<keyword evidence="1" id="KW-0547">Nucleotide-binding</keyword>
<proteinExistence type="inferred from homology"/>
<dbReference type="CDD" id="cd24050">
    <property type="entry name" value="ASKHA_NBD_ANMK"/>
    <property type="match status" value="1"/>
</dbReference>
<dbReference type="InterPro" id="IPR005338">
    <property type="entry name" value="Anhydro_N_Ac-Mur_kinase"/>
</dbReference>
<keyword evidence="1 2" id="KW-0418">Kinase</keyword>
<dbReference type="EMBL" id="RAQO01000008">
    <property type="protein sequence ID" value="RKF15825.1"/>
    <property type="molecule type" value="Genomic_DNA"/>
</dbReference>
<comment type="caution">
    <text evidence="2">The sequence shown here is derived from an EMBL/GenBank/DDBJ whole genome shotgun (WGS) entry which is preliminary data.</text>
</comment>
<comment type="function">
    <text evidence="1">Catalyzes the specific phosphorylation of 1,6-anhydro-N-acetylmuramic acid (anhMurNAc) with the simultaneous cleavage of the 1,6-anhydro ring, generating MurNAc-6-P. Is required for the utilization of anhMurNAc either imported from the medium or derived from its own cell wall murein, and thus plays a role in cell wall recycling.</text>
</comment>
<organism evidence="2 3">
    <name type="scientific">Alginatibacterium sediminis</name>
    <dbReference type="NCBI Taxonomy" id="2164068"/>
    <lineage>
        <taxon>Bacteria</taxon>
        <taxon>Pseudomonadati</taxon>
        <taxon>Pseudomonadota</taxon>
        <taxon>Gammaproteobacteria</taxon>
        <taxon>Alteromonadales</taxon>
        <taxon>Alteromonadaceae</taxon>
        <taxon>Alginatibacterium</taxon>
    </lineage>
</organism>
<dbReference type="GO" id="GO:0097175">
    <property type="term" value="P:1,6-anhydro-N-acetyl-beta-muramic acid catabolic process"/>
    <property type="evidence" value="ECO:0007669"/>
    <property type="project" value="UniProtKB-UniRule"/>
</dbReference>
<dbReference type="PANTHER" id="PTHR30605:SF0">
    <property type="entry name" value="ANHYDRO-N-ACETYLMURAMIC ACID KINASE"/>
    <property type="match status" value="1"/>
</dbReference>
<evidence type="ECO:0000313" key="2">
    <source>
        <dbReference type="EMBL" id="RKF15825.1"/>
    </source>
</evidence>
<dbReference type="SUPFAM" id="SSF53067">
    <property type="entry name" value="Actin-like ATPase domain"/>
    <property type="match status" value="1"/>
</dbReference>
<dbReference type="OrthoDB" id="9763949at2"/>
<name>A0A420E8R8_9ALTE</name>
<dbReference type="UniPathway" id="UPA00544"/>
<evidence type="ECO:0000256" key="1">
    <source>
        <dbReference type="HAMAP-Rule" id="MF_01270"/>
    </source>
</evidence>
<dbReference type="PANTHER" id="PTHR30605">
    <property type="entry name" value="ANHYDRO-N-ACETYLMURAMIC ACID KINASE"/>
    <property type="match status" value="1"/>
</dbReference>
<dbReference type="GO" id="GO:0009254">
    <property type="term" value="P:peptidoglycan turnover"/>
    <property type="evidence" value="ECO:0007669"/>
    <property type="project" value="UniProtKB-UniRule"/>
</dbReference>
<keyword evidence="3" id="KW-1185">Reference proteome</keyword>